<evidence type="ECO:0000313" key="1">
    <source>
        <dbReference type="EMBL" id="MEA5521748.1"/>
    </source>
</evidence>
<evidence type="ECO:0000313" key="2">
    <source>
        <dbReference type="Proteomes" id="UP001301728"/>
    </source>
</evidence>
<sequence length="81" mass="9112">MVSASDQLYNARSIVQDYRQVGEAIWQRFTGGKAGTLWYYRAIVVAFQKGETTPLIEELERTVSQLEQLASSSNLADKLTL</sequence>
<name>A0ABU5U529_9CYAN</name>
<accession>A0ABU5U529</accession>
<organism evidence="1 2">
    <name type="scientific">Limnoraphis robusta CCNP1315</name>
    <dbReference type="NCBI Taxonomy" id="3110306"/>
    <lineage>
        <taxon>Bacteria</taxon>
        <taxon>Bacillati</taxon>
        <taxon>Cyanobacteriota</taxon>
        <taxon>Cyanophyceae</taxon>
        <taxon>Oscillatoriophycideae</taxon>
        <taxon>Oscillatoriales</taxon>
        <taxon>Sirenicapillariaceae</taxon>
        <taxon>Limnoraphis</taxon>
    </lineage>
</organism>
<proteinExistence type="predicted"/>
<gene>
    <name evidence="1" type="ORF">VB854_22675</name>
</gene>
<protein>
    <submittedName>
        <fullName evidence="1">Uncharacterized protein</fullName>
    </submittedName>
</protein>
<dbReference type="EMBL" id="JAYGHT010000138">
    <property type="protein sequence ID" value="MEA5521748.1"/>
    <property type="molecule type" value="Genomic_DNA"/>
</dbReference>
<reference evidence="1 2" key="1">
    <citation type="submission" date="2023-12" db="EMBL/GenBank/DDBJ databases">
        <title>Baltic Sea Cyanobacteria.</title>
        <authorList>
            <person name="Delbaje E."/>
            <person name="Fewer D.P."/>
            <person name="Shishido T.K."/>
        </authorList>
    </citation>
    <scope>NUCLEOTIDE SEQUENCE [LARGE SCALE GENOMIC DNA]</scope>
    <source>
        <strain evidence="1 2">CCNP 1315</strain>
    </source>
</reference>
<dbReference type="RefSeq" id="WP_053221601.1">
    <property type="nucleotide sequence ID" value="NZ_JAYGHT010000138.1"/>
</dbReference>
<dbReference type="Proteomes" id="UP001301728">
    <property type="component" value="Unassembled WGS sequence"/>
</dbReference>
<keyword evidence="2" id="KW-1185">Reference proteome</keyword>
<comment type="caution">
    <text evidence="1">The sequence shown here is derived from an EMBL/GenBank/DDBJ whole genome shotgun (WGS) entry which is preliminary data.</text>
</comment>